<dbReference type="OrthoDB" id="5846812at2759"/>
<organism evidence="2 3">
    <name type="scientific">Haemonchus contortus</name>
    <name type="common">Barber pole worm</name>
    <dbReference type="NCBI Taxonomy" id="6289"/>
    <lineage>
        <taxon>Eukaryota</taxon>
        <taxon>Metazoa</taxon>
        <taxon>Ecdysozoa</taxon>
        <taxon>Nematoda</taxon>
        <taxon>Chromadorea</taxon>
        <taxon>Rhabditida</taxon>
        <taxon>Rhabditina</taxon>
        <taxon>Rhabditomorpha</taxon>
        <taxon>Strongyloidea</taxon>
        <taxon>Trichostrongylidae</taxon>
        <taxon>Haemonchus</taxon>
    </lineage>
</organism>
<feature type="compositionally biased region" description="Basic residues" evidence="1">
    <location>
        <begin position="618"/>
        <end position="627"/>
    </location>
</feature>
<proteinExistence type="predicted"/>
<feature type="compositionally biased region" description="Basic and acidic residues" evidence="1">
    <location>
        <begin position="629"/>
        <end position="640"/>
    </location>
</feature>
<dbReference type="Proteomes" id="UP000025227">
    <property type="component" value="Unplaced"/>
</dbReference>
<keyword evidence="2" id="KW-1185">Reference proteome</keyword>
<feature type="compositionally biased region" description="Polar residues" evidence="1">
    <location>
        <begin position="102"/>
        <end position="125"/>
    </location>
</feature>
<feature type="compositionally biased region" description="Basic and acidic residues" evidence="1">
    <location>
        <begin position="607"/>
        <end position="617"/>
    </location>
</feature>
<dbReference type="WBParaSite" id="HCON_00068280-00002">
    <property type="protein sequence ID" value="HCON_00068280-00002"/>
    <property type="gene ID" value="HCON_00068280"/>
</dbReference>
<feature type="region of interest" description="Disordered" evidence="1">
    <location>
        <begin position="740"/>
        <end position="765"/>
    </location>
</feature>
<feature type="region of interest" description="Disordered" evidence="1">
    <location>
        <begin position="262"/>
        <end position="283"/>
    </location>
</feature>
<feature type="compositionally biased region" description="Polar residues" evidence="1">
    <location>
        <begin position="148"/>
        <end position="194"/>
    </location>
</feature>
<feature type="region of interest" description="Disordered" evidence="1">
    <location>
        <begin position="25"/>
        <end position="59"/>
    </location>
</feature>
<feature type="region of interest" description="Disordered" evidence="1">
    <location>
        <begin position="102"/>
        <end position="135"/>
    </location>
</feature>
<evidence type="ECO:0000313" key="3">
    <source>
        <dbReference type="WBParaSite" id="HCON_00068280-00002"/>
    </source>
</evidence>
<evidence type="ECO:0000313" key="2">
    <source>
        <dbReference type="Proteomes" id="UP000025227"/>
    </source>
</evidence>
<feature type="region of interest" description="Disordered" evidence="1">
    <location>
        <begin position="148"/>
        <end position="216"/>
    </location>
</feature>
<feature type="region of interest" description="Disordered" evidence="1">
    <location>
        <begin position="598"/>
        <end position="644"/>
    </location>
</feature>
<dbReference type="AlphaFoldDB" id="A0A7I4Y992"/>
<feature type="compositionally biased region" description="Basic and acidic residues" evidence="1">
    <location>
        <begin position="272"/>
        <end position="281"/>
    </location>
</feature>
<name>A0A7I4Y992_HAECO</name>
<evidence type="ECO:0000256" key="1">
    <source>
        <dbReference type="SAM" id="MobiDB-lite"/>
    </source>
</evidence>
<accession>A0A7I4Y992</accession>
<reference evidence="3" key="1">
    <citation type="submission" date="2020-12" db="UniProtKB">
        <authorList>
            <consortium name="WormBaseParasite"/>
        </authorList>
    </citation>
    <scope>IDENTIFICATION</scope>
    <source>
        <strain evidence="3">MHco3</strain>
    </source>
</reference>
<feature type="compositionally biased region" description="Basic residues" evidence="1">
    <location>
        <begin position="746"/>
        <end position="755"/>
    </location>
</feature>
<sequence>MSTSPQQTFPLSGVYLPLAPTPNPTGFVPPPPCLPQLRCLPPPLPLPPPPPPPPPPPLAPTYAGFHSNNWTSPTTTYTRVAVEDLFVTNTVSAKMPMVWPPSTRSSQLNPNANPFQPAYQRSQPLPQAHRSCQPANANPLQIKSTANLKQTTSHNTSPPSETKQQRSSIVPSQSLPQHTFVSRGTMYFGQTTGSPFEDENEATVVSDTETSVEPERKPQLLDSMTGILKPVPKRDIAKMMWEAADLYDNAIRTIQERRAELQKLRERKKSKNKGDKAKKSTDSTVDIDPEVIVRDIVKSSHHKAARERRHGTEQTRKPFLYLMQDPYLGDGQSGVKDYPTRYGQLSQTKLAVQTEEITTKATDSRAINSKSQSVSHAFVGKEVTVDEIASAIMRMETDLFRRRGGALHMTKAAVTSVVEEVQRYIIDQLKLDPVRAQDRTACGTSKVQKVRLDGAPKLCELTEEGDKSTAARNKGNGILTYDGKEVTVKVIVKAIVKMIREIYGRRPPFRVSRSALTEFVANKQEKIFKVLKLKAFDWTNSDELKSNTPVITEVQSKNYKVKELPEFTISSLKTARAPKARRKIKPIFIRRSLSSIENKKVRKKKGRPADDLADSQRRILKPRKNRPRQSSERPSKEKLESVNTAIGPVEKGTICSSIQPNVKSVAAAADIDGEEKWSADDESNGTSRSGSSKDLRAVAGKFTRCYLTRRSTFRYRTERSFYSYSTNSRYRGRLHKMFVSGMSPRNGKKASPKKRISTESADEEKTTTVNSSDVIVPAVTDSSSIYGRMTAAPTSIVIRTVEKKSKKRGKKGWRKSWI</sequence>
<protein>
    <submittedName>
        <fullName evidence="3">Reverse transcriptase domain-containing protein</fullName>
    </submittedName>
</protein>